<evidence type="ECO:0000313" key="2">
    <source>
        <dbReference type="EMBL" id="MBE9660254.1"/>
    </source>
</evidence>
<reference evidence="2" key="1">
    <citation type="submission" date="2020-10" db="EMBL/GenBank/DDBJ databases">
        <title>Mucilaginibacter mali sp. nov., isolated from rhizosphere soil of apple orchard.</title>
        <authorList>
            <person name="Lee J.-S."/>
            <person name="Kim H.S."/>
            <person name="Kim J.-S."/>
        </authorList>
    </citation>
    <scope>NUCLEOTIDE SEQUENCE</scope>
    <source>
        <strain evidence="2">KCTC 22746</strain>
    </source>
</reference>
<gene>
    <name evidence="2" type="ORF">IRJ16_00010</name>
</gene>
<evidence type="ECO:0000313" key="3">
    <source>
        <dbReference type="Proteomes" id="UP000622475"/>
    </source>
</evidence>
<name>A0A929KWL1_9SPHI</name>
<evidence type="ECO:0000256" key="1">
    <source>
        <dbReference type="SAM" id="SignalP"/>
    </source>
</evidence>
<proteinExistence type="predicted"/>
<feature type="signal peptide" evidence="1">
    <location>
        <begin position="1"/>
        <end position="19"/>
    </location>
</feature>
<dbReference type="RefSeq" id="WP_194109462.1">
    <property type="nucleotide sequence ID" value="NZ_JADFFL010000001.1"/>
</dbReference>
<organism evidence="2 3">
    <name type="scientific">Mucilaginibacter myungsuensis</name>
    <dbReference type="NCBI Taxonomy" id="649104"/>
    <lineage>
        <taxon>Bacteria</taxon>
        <taxon>Pseudomonadati</taxon>
        <taxon>Bacteroidota</taxon>
        <taxon>Sphingobacteriia</taxon>
        <taxon>Sphingobacteriales</taxon>
        <taxon>Sphingobacteriaceae</taxon>
        <taxon>Mucilaginibacter</taxon>
    </lineage>
</organism>
<dbReference type="EMBL" id="JADFFL010000001">
    <property type="protein sequence ID" value="MBE9660254.1"/>
    <property type="molecule type" value="Genomic_DNA"/>
</dbReference>
<keyword evidence="3" id="KW-1185">Reference proteome</keyword>
<sequence>MRKLALLFAVLSVSAVAKAQKPVSIKLKYLPKHTYNVTVKRLASTDFLAIKDPTKPQDPGADATPPRMVMEIDTRIVASINTANATPAHTFPATILCNEHSLRSTINGSERPGSGQNAVPIGQTVNGTINELGKVEIDTLAFGKAISDAISEATRGIEAIDLPTKSMKIGDTFTRDVNTMTFDLTSFGANNDTPVKMTYKLSSVKNNMAYFDISSAYTIDLEKQPQGHKVVVKGRGSGSGVMIFDLQKGYPKSIVDKTDLTFDVDMDADKLKIVMALNNNYQYTVKAN</sequence>
<keyword evidence="1" id="KW-0732">Signal</keyword>
<protein>
    <submittedName>
        <fullName evidence="2">Uncharacterized protein</fullName>
    </submittedName>
</protein>
<dbReference type="AlphaFoldDB" id="A0A929KWL1"/>
<accession>A0A929KWL1</accession>
<comment type="caution">
    <text evidence="2">The sequence shown here is derived from an EMBL/GenBank/DDBJ whole genome shotgun (WGS) entry which is preliminary data.</text>
</comment>
<dbReference type="Proteomes" id="UP000622475">
    <property type="component" value="Unassembled WGS sequence"/>
</dbReference>
<feature type="chain" id="PRO_5037979913" evidence="1">
    <location>
        <begin position="20"/>
        <end position="288"/>
    </location>
</feature>